<feature type="non-terminal residue" evidence="1">
    <location>
        <position position="308"/>
    </location>
</feature>
<reference evidence="1" key="2">
    <citation type="submission" date="2017-10" db="EMBL/GenBank/DDBJ databases">
        <title>Ladona fulva Genome sequencing and assembly.</title>
        <authorList>
            <person name="Murali S."/>
            <person name="Richards S."/>
            <person name="Bandaranaike D."/>
            <person name="Bellair M."/>
            <person name="Blankenburg K."/>
            <person name="Chao H."/>
            <person name="Dinh H."/>
            <person name="Doddapaneni H."/>
            <person name="Dugan-Rocha S."/>
            <person name="Elkadiri S."/>
            <person name="Gnanaolivu R."/>
            <person name="Hernandez B."/>
            <person name="Skinner E."/>
            <person name="Javaid M."/>
            <person name="Lee S."/>
            <person name="Li M."/>
            <person name="Ming W."/>
            <person name="Munidasa M."/>
            <person name="Muniz J."/>
            <person name="Nguyen L."/>
            <person name="Hughes D."/>
            <person name="Osuji N."/>
            <person name="Pu L.-L."/>
            <person name="Puazo M."/>
            <person name="Qu C."/>
            <person name="Quiroz J."/>
            <person name="Raj R."/>
            <person name="Weissenberger G."/>
            <person name="Xin Y."/>
            <person name="Zou X."/>
            <person name="Han Y."/>
            <person name="Worley K."/>
            <person name="Muzny D."/>
            <person name="Gibbs R."/>
        </authorList>
    </citation>
    <scope>NUCLEOTIDE SEQUENCE</scope>
    <source>
        <strain evidence="1">Sampled in the wild</strain>
    </source>
</reference>
<sequence length="308" mass="35366">MKMSLHTGITSLSSPNNSLGAGDSLFQAIVGFNTQKLSPPTSPVQIIRQRYWCKPPQRKPLDVFKEINNEKYSSLKKRKNCIHASLEDLRNESLLATTIFRRKSIPNELNKMESSLSEFVPRREKSQAARRVYELLMLNAWRKRKEDSAGLTQMVHYLTAELEKQKMQLNVAKSFVKQETKRNQSNNIQISILSRRLEEQIRIKQALAEDKAASQLVISELEDKLSHEATIRSNVVNDLIEAKNDKAALEVSELQEIIDAKNDSIVRLKKMNQNQKGILLAMERQMTVEKEAARDQHEHLTEEKSTLM</sequence>
<gene>
    <name evidence="1" type="ORF">J437_LFUL010013</name>
</gene>
<evidence type="ECO:0000313" key="2">
    <source>
        <dbReference type="Proteomes" id="UP000792457"/>
    </source>
</evidence>
<dbReference type="AlphaFoldDB" id="A0A8K0KAX5"/>
<comment type="caution">
    <text evidence="1">The sequence shown here is derived from an EMBL/GenBank/DDBJ whole genome shotgun (WGS) entry which is preliminary data.</text>
</comment>
<name>A0A8K0KAX5_LADFU</name>
<dbReference type="Proteomes" id="UP000792457">
    <property type="component" value="Unassembled WGS sequence"/>
</dbReference>
<organism evidence="1 2">
    <name type="scientific">Ladona fulva</name>
    <name type="common">Scarce chaser dragonfly</name>
    <name type="synonym">Libellula fulva</name>
    <dbReference type="NCBI Taxonomy" id="123851"/>
    <lineage>
        <taxon>Eukaryota</taxon>
        <taxon>Metazoa</taxon>
        <taxon>Ecdysozoa</taxon>
        <taxon>Arthropoda</taxon>
        <taxon>Hexapoda</taxon>
        <taxon>Insecta</taxon>
        <taxon>Pterygota</taxon>
        <taxon>Palaeoptera</taxon>
        <taxon>Odonata</taxon>
        <taxon>Epiprocta</taxon>
        <taxon>Anisoptera</taxon>
        <taxon>Libelluloidea</taxon>
        <taxon>Libellulidae</taxon>
        <taxon>Ladona</taxon>
    </lineage>
</organism>
<proteinExistence type="predicted"/>
<protein>
    <submittedName>
        <fullName evidence="1">Uncharacterized protein</fullName>
    </submittedName>
</protein>
<dbReference type="EMBL" id="KZ308521">
    <property type="protein sequence ID" value="KAG8230997.1"/>
    <property type="molecule type" value="Genomic_DNA"/>
</dbReference>
<accession>A0A8K0KAX5</accession>
<keyword evidence="2" id="KW-1185">Reference proteome</keyword>
<evidence type="ECO:0000313" key="1">
    <source>
        <dbReference type="EMBL" id="KAG8230997.1"/>
    </source>
</evidence>
<dbReference type="OrthoDB" id="7694231at2759"/>
<reference evidence="1" key="1">
    <citation type="submission" date="2013-04" db="EMBL/GenBank/DDBJ databases">
        <authorList>
            <person name="Qu J."/>
            <person name="Murali S.C."/>
            <person name="Bandaranaike D."/>
            <person name="Bellair M."/>
            <person name="Blankenburg K."/>
            <person name="Chao H."/>
            <person name="Dinh H."/>
            <person name="Doddapaneni H."/>
            <person name="Downs B."/>
            <person name="Dugan-Rocha S."/>
            <person name="Elkadiri S."/>
            <person name="Gnanaolivu R.D."/>
            <person name="Hernandez B."/>
            <person name="Javaid M."/>
            <person name="Jayaseelan J.C."/>
            <person name="Lee S."/>
            <person name="Li M."/>
            <person name="Ming W."/>
            <person name="Munidasa M."/>
            <person name="Muniz J."/>
            <person name="Nguyen L."/>
            <person name="Ongeri F."/>
            <person name="Osuji N."/>
            <person name="Pu L.-L."/>
            <person name="Puazo M."/>
            <person name="Qu C."/>
            <person name="Quiroz J."/>
            <person name="Raj R."/>
            <person name="Weissenberger G."/>
            <person name="Xin Y."/>
            <person name="Zou X."/>
            <person name="Han Y."/>
            <person name="Richards S."/>
            <person name="Worley K."/>
            <person name="Muzny D."/>
            <person name="Gibbs R."/>
        </authorList>
    </citation>
    <scope>NUCLEOTIDE SEQUENCE</scope>
    <source>
        <strain evidence="1">Sampled in the wild</strain>
    </source>
</reference>